<dbReference type="PROSITE" id="PS50222">
    <property type="entry name" value="EF_HAND_2"/>
    <property type="match status" value="1"/>
</dbReference>
<dbReference type="InterPro" id="IPR017437">
    <property type="entry name" value="ATP-NAD_kinase_PpnK-typ_C"/>
</dbReference>
<name>A0A7J6MGD3_PERCH</name>
<dbReference type="GO" id="GO:0005509">
    <property type="term" value="F:calcium ion binding"/>
    <property type="evidence" value="ECO:0007669"/>
    <property type="project" value="InterPro"/>
</dbReference>
<dbReference type="InterPro" id="IPR002048">
    <property type="entry name" value="EF_hand_dom"/>
</dbReference>
<dbReference type="GO" id="GO:0019674">
    <property type="term" value="P:NAD+ metabolic process"/>
    <property type="evidence" value="ECO:0007669"/>
    <property type="project" value="InterPro"/>
</dbReference>
<evidence type="ECO:0000256" key="2">
    <source>
        <dbReference type="ARBA" id="ARBA00022679"/>
    </source>
</evidence>
<dbReference type="Gene3D" id="2.60.200.30">
    <property type="entry name" value="Probable inorganic polyphosphate/atp-NAD kinase, domain 2"/>
    <property type="match status" value="1"/>
</dbReference>
<dbReference type="PANTHER" id="PTHR20275">
    <property type="entry name" value="NAD KINASE"/>
    <property type="match status" value="1"/>
</dbReference>
<feature type="region of interest" description="Disordered" evidence="8">
    <location>
        <begin position="208"/>
        <end position="227"/>
    </location>
</feature>
<protein>
    <recommendedName>
        <fullName evidence="9">EF-hand domain-containing protein</fullName>
    </recommendedName>
</protein>
<feature type="region of interest" description="Disordered" evidence="8">
    <location>
        <begin position="1"/>
        <end position="57"/>
    </location>
</feature>
<dbReference type="InterPro" id="IPR018247">
    <property type="entry name" value="EF_Hand_1_Ca_BS"/>
</dbReference>
<evidence type="ECO:0000313" key="10">
    <source>
        <dbReference type="EMBL" id="KAF4670497.1"/>
    </source>
</evidence>
<keyword evidence="3" id="KW-0862">Zinc</keyword>
<dbReference type="SUPFAM" id="SSF47473">
    <property type="entry name" value="EF-hand"/>
    <property type="match status" value="1"/>
</dbReference>
<keyword evidence="4" id="KW-0418">Kinase</keyword>
<organism evidence="10 11">
    <name type="scientific">Perkinsus chesapeaki</name>
    <name type="common">Clam parasite</name>
    <name type="synonym">Perkinsus andrewsi</name>
    <dbReference type="NCBI Taxonomy" id="330153"/>
    <lineage>
        <taxon>Eukaryota</taxon>
        <taxon>Sar</taxon>
        <taxon>Alveolata</taxon>
        <taxon>Perkinsozoa</taxon>
        <taxon>Perkinsea</taxon>
        <taxon>Perkinsida</taxon>
        <taxon>Perkinsidae</taxon>
        <taxon>Perkinsus</taxon>
    </lineage>
</organism>
<feature type="compositionally biased region" description="Low complexity" evidence="8">
    <location>
        <begin position="7"/>
        <end position="17"/>
    </location>
</feature>
<keyword evidence="3" id="KW-0863">Zinc-finger</keyword>
<evidence type="ECO:0000256" key="1">
    <source>
        <dbReference type="ARBA" id="ARBA00010995"/>
    </source>
</evidence>
<dbReference type="Proteomes" id="UP000591131">
    <property type="component" value="Unassembled WGS sequence"/>
</dbReference>
<evidence type="ECO:0000256" key="6">
    <source>
        <dbReference type="ARBA" id="ARBA00022857"/>
    </source>
</evidence>
<dbReference type="EMBL" id="JAAPAO010000151">
    <property type="protein sequence ID" value="KAF4670497.1"/>
    <property type="molecule type" value="Genomic_DNA"/>
</dbReference>
<dbReference type="InterPro" id="IPR016064">
    <property type="entry name" value="NAD/diacylglycerol_kinase_sf"/>
</dbReference>
<evidence type="ECO:0000256" key="4">
    <source>
        <dbReference type="ARBA" id="ARBA00022777"/>
    </source>
</evidence>
<sequence>MSEESPDMTPSSSSSIPTPLPLNQTSNSPAEVSPRAEGKRKTPRRSGLIQGWQDTKSPALARSLTPKSVIDFCREAAQEANLPGISPDGNISPELKPALQEWLDKAKVVSSLQQRTGFNYETLYRLATIFHSLARGKKHLDPVDFENGYALVNFFLNYDHYGEKHTSIPLARVTYLSAFQAFDIDRSGTIDIEEFILGIAWLARSQSSLNGPDTPTDEPQLPRSHPVRDGRSIKLAWSSPPRTVLVTKKWGDEEATKALVEVADWVKDERGLSVLLDPNDPDVAAQREHGPLSRFHCLGCRKRCIEGDGGEGVRMVMGDGKQVMLTDPDEYDCEPVMVDLVICLGGDGTVLRTIMWLETDNLYRRGNIVSLMPPPVVAFALGSLGFLTPHSFEKYRELLNKVFDAPIENVLKADDEAKSKGRLFGSSLKRDHSHLRASSILLSNIVHIGKLHRRLSPINKIRTSPDGSPIDASDAPEGTDGVTEKVILQQQVLNECVIARGAKAALQRFDFIVDGKYVTQFQGDGLIICTPSGSSAYSMAAGGSLVAPNVPCIMITPIAPHGLNQRPLVLPASASIEALASPGFESHPKHFSPIQIVIPRNTRSLPVACFDGAIEIGLERSQRVRITTSGCEIYGTVPVAASQPAAVPNKLASPAPPVLFRRLLPRPAAMETAAKPSR</sequence>
<comment type="caution">
    <text evidence="10">The sequence shown here is derived from an EMBL/GenBank/DDBJ whole genome shotgun (WGS) entry which is preliminary data.</text>
</comment>
<dbReference type="SUPFAM" id="SSF111331">
    <property type="entry name" value="NAD kinase/diacylglycerol kinase-like"/>
    <property type="match status" value="1"/>
</dbReference>
<gene>
    <name evidence="10" type="ORF">FOL47_002016</name>
</gene>
<keyword evidence="3" id="KW-0479">Metal-binding</keyword>
<dbReference type="Pfam" id="PF20143">
    <property type="entry name" value="NAD_kinase_C"/>
    <property type="match status" value="1"/>
</dbReference>
<accession>A0A7J6MGD3</accession>
<dbReference type="OrthoDB" id="24581at2759"/>
<comment type="similarity">
    <text evidence="1">Belongs to the NAD kinase family.</text>
</comment>
<evidence type="ECO:0000256" key="7">
    <source>
        <dbReference type="ARBA" id="ARBA00023027"/>
    </source>
</evidence>
<dbReference type="GO" id="GO:0006741">
    <property type="term" value="P:NADP+ biosynthetic process"/>
    <property type="evidence" value="ECO:0007669"/>
    <property type="project" value="InterPro"/>
</dbReference>
<reference evidence="10 11" key="1">
    <citation type="submission" date="2020-04" db="EMBL/GenBank/DDBJ databases">
        <title>Perkinsus chesapeaki whole genome sequence.</title>
        <authorList>
            <person name="Bogema D.R."/>
        </authorList>
    </citation>
    <scope>NUCLEOTIDE SEQUENCE [LARGE SCALE GENOMIC DNA]</scope>
    <source>
        <strain evidence="10">ATCC PRA-425</strain>
    </source>
</reference>
<evidence type="ECO:0000259" key="9">
    <source>
        <dbReference type="PROSITE" id="PS50222"/>
    </source>
</evidence>
<keyword evidence="7" id="KW-0520">NAD</keyword>
<dbReference type="Pfam" id="PF01513">
    <property type="entry name" value="NAD_kinase"/>
    <property type="match status" value="1"/>
</dbReference>
<dbReference type="GO" id="GO:0003951">
    <property type="term" value="F:NAD+ kinase activity"/>
    <property type="evidence" value="ECO:0007669"/>
    <property type="project" value="InterPro"/>
</dbReference>
<dbReference type="GO" id="GO:0008270">
    <property type="term" value="F:zinc ion binding"/>
    <property type="evidence" value="ECO:0007669"/>
    <property type="project" value="UniProtKB-KW"/>
</dbReference>
<dbReference type="HAMAP" id="MF_00361">
    <property type="entry name" value="NAD_kinase"/>
    <property type="match status" value="1"/>
</dbReference>
<proteinExistence type="inferred from homology"/>
<feature type="domain" description="EF-hand" evidence="9">
    <location>
        <begin position="170"/>
        <end position="205"/>
    </location>
</feature>
<keyword evidence="2" id="KW-0808">Transferase</keyword>
<dbReference type="Gene3D" id="1.10.238.10">
    <property type="entry name" value="EF-hand"/>
    <property type="match status" value="1"/>
</dbReference>
<dbReference type="InterPro" id="IPR011992">
    <property type="entry name" value="EF-hand-dom_pair"/>
</dbReference>
<keyword evidence="11" id="KW-1185">Reference proteome</keyword>
<evidence type="ECO:0000313" key="11">
    <source>
        <dbReference type="Proteomes" id="UP000591131"/>
    </source>
</evidence>
<evidence type="ECO:0000256" key="5">
    <source>
        <dbReference type="ARBA" id="ARBA00022837"/>
    </source>
</evidence>
<dbReference type="InterPro" id="IPR017438">
    <property type="entry name" value="ATP-NAD_kinase_N"/>
</dbReference>
<dbReference type="Gene3D" id="3.40.50.10330">
    <property type="entry name" value="Probable inorganic polyphosphate/atp-NAD kinase, domain 1"/>
    <property type="match status" value="1"/>
</dbReference>
<evidence type="ECO:0000256" key="3">
    <source>
        <dbReference type="ARBA" id="ARBA00022771"/>
    </source>
</evidence>
<dbReference type="AlphaFoldDB" id="A0A7J6MGD3"/>
<dbReference type="PROSITE" id="PS00018">
    <property type="entry name" value="EF_HAND_1"/>
    <property type="match status" value="1"/>
</dbReference>
<keyword evidence="6" id="KW-0521">NADP</keyword>
<evidence type="ECO:0000256" key="8">
    <source>
        <dbReference type="SAM" id="MobiDB-lite"/>
    </source>
</evidence>
<dbReference type="InterPro" id="IPR002504">
    <property type="entry name" value="NADK"/>
</dbReference>
<dbReference type="PANTHER" id="PTHR20275:SF6">
    <property type="entry name" value="NAD KINASE 2, CHLOROPLASTIC"/>
    <property type="match status" value="1"/>
</dbReference>
<keyword evidence="5" id="KW-0106">Calcium</keyword>